<protein>
    <submittedName>
        <fullName evidence="2">Uncharacterized protein</fullName>
    </submittedName>
</protein>
<accession>A0A412J3K8</accession>
<evidence type="ECO:0000313" key="3">
    <source>
        <dbReference type="Proteomes" id="UP000285274"/>
    </source>
</evidence>
<keyword evidence="1" id="KW-0812">Transmembrane</keyword>
<dbReference type="RefSeq" id="WP_118319915.1">
    <property type="nucleotide sequence ID" value="NZ_QRVM01000019.1"/>
</dbReference>
<evidence type="ECO:0000256" key="1">
    <source>
        <dbReference type="SAM" id="Phobius"/>
    </source>
</evidence>
<sequence length="255" mass="29185">MDENKKDKRKNIIILILVLIIALGGFFLFNRKDDDKPLDVDTEQSSYVKPETPVDRSKNVTLPGWGAFNIPANTKEITQGFEFHNPEENYWYVDKMSVDGKEVEDLVVDSGNKVELNHYLKLNGIDSEVKSVGKYDKDLFEITKTKKGKYQIEAIGYSDKAQTIKVKTKDGKSHKIGVESKSDCFYMTFALYLKENDELLYQSGLVSPNNYIQKMEISRPLKKGSYDAYIVIQPYRSDKKTKTNQGVVNLTLNVR</sequence>
<name>A0A412J3K8_9FIRM</name>
<dbReference type="AlphaFoldDB" id="A0A412J3K8"/>
<dbReference type="EMBL" id="QRVM01000019">
    <property type="protein sequence ID" value="RGS46776.1"/>
    <property type="molecule type" value="Genomic_DNA"/>
</dbReference>
<organism evidence="2 3">
    <name type="scientific">Holdemanella biformis</name>
    <dbReference type="NCBI Taxonomy" id="1735"/>
    <lineage>
        <taxon>Bacteria</taxon>
        <taxon>Bacillati</taxon>
        <taxon>Bacillota</taxon>
        <taxon>Erysipelotrichia</taxon>
        <taxon>Erysipelotrichales</taxon>
        <taxon>Erysipelotrichaceae</taxon>
        <taxon>Holdemanella</taxon>
    </lineage>
</organism>
<comment type="caution">
    <text evidence="2">The sequence shown here is derived from an EMBL/GenBank/DDBJ whole genome shotgun (WGS) entry which is preliminary data.</text>
</comment>
<dbReference type="Proteomes" id="UP000285274">
    <property type="component" value="Unassembled WGS sequence"/>
</dbReference>
<evidence type="ECO:0000313" key="2">
    <source>
        <dbReference type="EMBL" id="RGS46776.1"/>
    </source>
</evidence>
<feature type="transmembrane region" description="Helical" evidence="1">
    <location>
        <begin position="12"/>
        <end position="29"/>
    </location>
</feature>
<keyword evidence="1" id="KW-1133">Transmembrane helix</keyword>
<reference evidence="2 3" key="1">
    <citation type="submission" date="2018-08" db="EMBL/GenBank/DDBJ databases">
        <title>A genome reference for cultivated species of the human gut microbiota.</title>
        <authorList>
            <person name="Zou Y."/>
            <person name="Xue W."/>
            <person name="Luo G."/>
        </authorList>
    </citation>
    <scope>NUCLEOTIDE SEQUENCE [LARGE SCALE GENOMIC DNA]</scope>
    <source>
        <strain evidence="2 3">AF22-10AC</strain>
    </source>
</reference>
<proteinExistence type="predicted"/>
<keyword evidence="1" id="KW-0472">Membrane</keyword>
<gene>
    <name evidence="2" type="ORF">DWX92_05465</name>
</gene>